<evidence type="ECO:0008006" key="3">
    <source>
        <dbReference type="Google" id="ProtNLM"/>
    </source>
</evidence>
<proteinExistence type="predicted"/>
<accession>A0ABN6ESQ2</accession>
<dbReference type="EMBL" id="AP024485">
    <property type="protein sequence ID" value="BCS88076.1"/>
    <property type="molecule type" value="Genomic_DNA"/>
</dbReference>
<organism evidence="1 2">
    <name type="scientific">Pseudodesulfovibrio sediminis</name>
    <dbReference type="NCBI Taxonomy" id="2810563"/>
    <lineage>
        <taxon>Bacteria</taxon>
        <taxon>Pseudomonadati</taxon>
        <taxon>Thermodesulfobacteriota</taxon>
        <taxon>Desulfovibrionia</taxon>
        <taxon>Desulfovibrionales</taxon>
        <taxon>Desulfovibrionaceae</taxon>
    </lineage>
</organism>
<evidence type="ECO:0000313" key="1">
    <source>
        <dbReference type="EMBL" id="BCS88076.1"/>
    </source>
</evidence>
<dbReference type="Proteomes" id="UP001053296">
    <property type="component" value="Chromosome"/>
</dbReference>
<keyword evidence="2" id="KW-1185">Reference proteome</keyword>
<sequence length="244" mass="26795">MRYYLCIDDTDNLETKGTGWLAERACNQMTELGLGTFSRISRHQLFVHDDVPYTSHNSSMCVEVQECQNPDTIIRHMQTFLEENGAPGSDPGLCLVGEDLSEAARKRLMQFGRDAKCTVLNKGLAYALASELNVHLSEHGGTGDGVVGALAGVGLRMEGQDGRYRGWWHLGPEGISMAAGEVARKCGAYHVQDEEGTPLDNDAPILLQERIKLIRRDGRPVLLAQPTGSNGSMQLLHKDALKIY</sequence>
<dbReference type="Gene3D" id="3.30.70.2200">
    <property type="match status" value="1"/>
</dbReference>
<protein>
    <recommendedName>
        <fullName evidence="3">tRNA(Ile2) 2-agmatinylcytidine synthetase</fullName>
    </recommendedName>
</protein>
<dbReference type="RefSeq" id="WP_229595410.1">
    <property type="nucleotide sequence ID" value="NZ_AP024485.1"/>
</dbReference>
<name>A0ABN6ESQ2_9BACT</name>
<evidence type="ECO:0000313" key="2">
    <source>
        <dbReference type="Proteomes" id="UP001053296"/>
    </source>
</evidence>
<gene>
    <name evidence="1" type="ORF">PSDVSF_13180</name>
</gene>
<reference evidence="1" key="1">
    <citation type="journal article" date="2022" name="Arch. Microbiol.">
        <title>Pseudodesulfovibrio sediminis sp. nov., a mesophilic and neutrophilic sulfate-reducing bacterium isolated from sediment of a brackish lake.</title>
        <authorList>
            <person name="Takahashi A."/>
            <person name="Kojima H."/>
            <person name="Watanabe M."/>
            <person name="Fukui M."/>
        </authorList>
    </citation>
    <scope>NUCLEOTIDE SEQUENCE</scope>
    <source>
        <strain evidence="1">SF6</strain>
    </source>
</reference>